<keyword evidence="2" id="KW-1185">Reference proteome</keyword>
<name>A0A2I0JT21_PUNGR</name>
<organism evidence="1 2">
    <name type="scientific">Punica granatum</name>
    <name type="common">Pomegranate</name>
    <dbReference type="NCBI Taxonomy" id="22663"/>
    <lineage>
        <taxon>Eukaryota</taxon>
        <taxon>Viridiplantae</taxon>
        <taxon>Streptophyta</taxon>
        <taxon>Embryophyta</taxon>
        <taxon>Tracheophyta</taxon>
        <taxon>Spermatophyta</taxon>
        <taxon>Magnoliopsida</taxon>
        <taxon>eudicotyledons</taxon>
        <taxon>Gunneridae</taxon>
        <taxon>Pentapetalae</taxon>
        <taxon>rosids</taxon>
        <taxon>malvids</taxon>
        <taxon>Myrtales</taxon>
        <taxon>Lythraceae</taxon>
        <taxon>Punica</taxon>
    </lineage>
</organism>
<dbReference type="Proteomes" id="UP000233551">
    <property type="component" value="Unassembled WGS sequence"/>
</dbReference>
<reference evidence="1 2" key="1">
    <citation type="submission" date="2017-11" db="EMBL/GenBank/DDBJ databases">
        <title>De-novo sequencing of pomegranate (Punica granatum L.) genome.</title>
        <authorList>
            <person name="Akparov Z."/>
            <person name="Amiraslanov A."/>
            <person name="Hajiyeva S."/>
            <person name="Abbasov M."/>
            <person name="Kaur K."/>
            <person name="Hamwieh A."/>
            <person name="Solovyev V."/>
            <person name="Salamov A."/>
            <person name="Braich B."/>
            <person name="Kosarev P."/>
            <person name="Mahmoud A."/>
            <person name="Hajiyev E."/>
            <person name="Babayeva S."/>
            <person name="Izzatullayeva V."/>
            <person name="Mammadov A."/>
            <person name="Mammadov A."/>
            <person name="Sharifova S."/>
            <person name="Ojaghi J."/>
            <person name="Eynullazada K."/>
            <person name="Bayramov B."/>
            <person name="Abdulazimova A."/>
            <person name="Shahmuradov I."/>
        </authorList>
    </citation>
    <scope>NUCLEOTIDE SEQUENCE [LARGE SCALE GENOMIC DNA]</scope>
    <source>
        <strain evidence="2">cv. AG2017</strain>
        <tissue evidence="1">Leaf</tissue>
    </source>
</reference>
<protein>
    <submittedName>
        <fullName evidence="1">Uncharacterized protein</fullName>
    </submittedName>
</protein>
<dbReference type="AlphaFoldDB" id="A0A2I0JT21"/>
<dbReference type="EMBL" id="PGOL01001275">
    <property type="protein sequence ID" value="PKI59444.1"/>
    <property type="molecule type" value="Genomic_DNA"/>
</dbReference>
<comment type="caution">
    <text evidence="1">The sequence shown here is derived from an EMBL/GenBank/DDBJ whole genome shotgun (WGS) entry which is preliminary data.</text>
</comment>
<accession>A0A2I0JT21</accession>
<gene>
    <name evidence="1" type="ORF">CRG98_020203</name>
</gene>
<evidence type="ECO:0000313" key="2">
    <source>
        <dbReference type="Proteomes" id="UP000233551"/>
    </source>
</evidence>
<evidence type="ECO:0000313" key="1">
    <source>
        <dbReference type="EMBL" id="PKI59444.1"/>
    </source>
</evidence>
<sequence>MAGPNGLGSAGSQGPPAVFLQYTERLILLTDQLDEERRKMADEVAQGVLAGTAGAQVRDDALRQHKERLGQLLAQFVELQGQTAEALTAGTAGGQVQRAAYVTERLGQAIAELAYVQREIASAVRPNGAGPCHEVMQIRLS</sequence>
<proteinExistence type="predicted"/>